<evidence type="ECO:0000256" key="1">
    <source>
        <dbReference type="ARBA" id="ARBA00022729"/>
    </source>
</evidence>
<dbReference type="SMART" id="SM00408">
    <property type="entry name" value="IGc2"/>
    <property type="match status" value="3"/>
</dbReference>
<feature type="transmembrane region" description="Helical" evidence="4">
    <location>
        <begin position="668"/>
        <end position="689"/>
    </location>
</feature>
<dbReference type="PANTHER" id="PTHR11481">
    <property type="entry name" value="IMMUNOGLOBULIN FC RECEPTOR"/>
    <property type="match status" value="1"/>
</dbReference>
<name>A0A6J2RPU9_COTGO</name>
<proteinExistence type="predicted"/>
<dbReference type="SMART" id="SM00409">
    <property type="entry name" value="IG"/>
    <property type="match status" value="5"/>
</dbReference>
<dbReference type="InterPro" id="IPR050488">
    <property type="entry name" value="Ig_Fc_receptor"/>
</dbReference>
<dbReference type="InParanoid" id="A0A6J2RPU9"/>
<dbReference type="InterPro" id="IPR036179">
    <property type="entry name" value="Ig-like_dom_sf"/>
</dbReference>
<dbReference type="Proteomes" id="UP000504630">
    <property type="component" value="Chromosome 18"/>
</dbReference>
<dbReference type="GO" id="GO:0004888">
    <property type="term" value="F:transmembrane signaling receptor activity"/>
    <property type="evidence" value="ECO:0007669"/>
    <property type="project" value="TreeGrafter"/>
</dbReference>
<keyword evidence="4" id="KW-1133">Transmembrane helix</keyword>
<evidence type="ECO:0000256" key="5">
    <source>
        <dbReference type="SAM" id="SignalP"/>
    </source>
</evidence>
<dbReference type="RefSeq" id="XP_029311325.1">
    <property type="nucleotide sequence ID" value="XM_029455465.1"/>
</dbReference>
<dbReference type="Gene3D" id="2.60.40.10">
    <property type="entry name" value="Immunoglobulins"/>
    <property type="match status" value="6"/>
</dbReference>
<dbReference type="PROSITE" id="PS50835">
    <property type="entry name" value="IG_LIKE"/>
    <property type="match status" value="6"/>
</dbReference>
<protein>
    <submittedName>
        <fullName evidence="8">LOW QUALITY PROTEIN: Fc receptor-like protein 5</fullName>
    </submittedName>
</protein>
<evidence type="ECO:0000313" key="7">
    <source>
        <dbReference type="Proteomes" id="UP000504630"/>
    </source>
</evidence>
<sequence length="770" mass="85534">MGHALRCVLALLSLNILYCGHAQDAVLNIEPNWSTFFTGESVTFMCGVTGVKDPNSYYKIYKADQRDDDYTKNENYTLQPLAKDWSGEYHCLMTHLGSTKESNKVSLTVSDKDVIVETPASTLFEGEPVTLRCRHRTPREGQDAVFYRDGSPIEVDTNHQSPMRSTNTVQVTSDRSSYMCKFEDEESEAITLKMEPQPKAQLSQDDHVGGNVTLTCSVKTSSSSGWKYFWYRGKKASEALTTQGVVFHSDAKISVSEGGLYWCRGGTGDPVYYTEYSHSAGKEEIFTNKAVVTRRPNWPEIYRGETVTLTCDIKDGGDTEWEYSWTTSSSSTPPRTHEYMISNAESSHSGDYRCKGTLKGERSTKWSDAIILRVSDNKPRPVLNVSLSWLSPGASVTLTCSVEHPAAGWRYYWYKAVPKLSDNSYSSELLPGSSTGTEQDSYIVHGQTHTAGYVCRAGRGDPVYYTQYSQPKFVWSGDVHSAASLSVSPDRLQHFTDTSVSLSCEGNSTEWSVNRFSEYGNRVTCSVWGTMTGSTCNMNRDWTSGVYWCESETGQFSNAVNISTVLSDGVILVSPVRPVAEGDSVTLGCKLKTEKVLYNVDFYKNGKLIQNNTKGELTISAVSKSDEGFYKCKGLKSKDSQYSWTSPESWMSVTSAASGPVESSPSPVLWIVGLLCGVSFLIMFLLFLYRCRKSNDSCFTSRSQSTNQGPATDHMINQGETQQREYATLLHGDACLYETIQGPEEPEHGENNEPEESEYINVTMESAADQ</sequence>
<dbReference type="GO" id="GO:0007166">
    <property type="term" value="P:cell surface receptor signaling pathway"/>
    <property type="evidence" value="ECO:0007669"/>
    <property type="project" value="TreeGrafter"/>
</dbReference>
<dbReference type="InterPro" id="IPR007110">
    <property type="entry name" value="Ig-like_dom"/>
</dbReference>
<dbReference type="PANTHER" id="PTHR11481:SF64">
    <property type="entry name" value="FC RECEPTOR-LIKE PROTEIN 4"/>
    <property type="match status" value="1"/>
</dbReference>
<evidence type="ECO:0000256" key="2">
    <source>
        <dbReference type="ARBA" id="ARBA00023157"/>
    </source>
</evidence>
<dbReference type="AlphaFoldDB" id="A0A6J2RPU9"/>
<dbReference type="Pfam" id="PF13895">
    <property type="entry name" value="Ig_2"/>
    <property type="match status" value="2"/>
</dbReference>
<dbReference type="GeneID" id="115024073"/>
<feature type="domain" description="Ig-like" evidence="6">
    <location>
        <begin position="112"/>
        <end position="191"/>
    </location>
</feature>
<evidence type="ECO:0000256" key="3">
    <source>
        <dbReference type="SAM" id="MobiDB-lite"/>
    </source>
</evidence>
<dbReference type="InterPro" id="IPR003599">
    <property type="entry name" value="Ig_sub"/>
</dbReference>
<evidence type="ECO:0000313" key="8">
    <source>
        <dbReference type="RefSeq" id="XP_029311325.1"/>
    </source>
</evidence>
<feature type="domain" description="Ig-like" evidence="6">
    <location>
        <begin position="304"/>
        <end position="354"/>
    </location>
</feature>
<keyword evidence="4" id="KW-0472">Membrane</keyword>
<feature type="domain" description="Ig-like" evidence="6">
    <location>
        <begin position="39"/>
        <end position="108"/>
    </location>
</feature>
<keyword evidence="4" id="KW-0812">Transmembrane</keyword>
<dbReference type="InterPro" id="IPR003598">
    <property type="entry name" value="Ig_sub2"/>
</dbReference>
<keyword evidence="2" id="KW-1015">Disulfide bond</keyword>
<keyword evidence="7" id="KW-1185">Reference proteome</keyword>
<accession>A0A6J2RPU9</accession>
<dbReference type="InterPro" id="IPR013783">
    <property type="entry name" value="Ig-like_fold"/>
</dbReference>
<feature type="signal peptide" evidence="5">
    <location>
        <begin position="1"/>
        <end position="22"/>
    </location>
</feature>
<feature type="domain" description="Ig-like" evidence="6">
    <location>
        <begin position="379"/>
        <end position="457"/>
    </location>
</feature>
<organism evidence="7 8">
    <name type="scientific">Cottoperca gobio</name>
    <name type="common">Frogmouth</name>
    <name type="synonym">Aphritis gobio</name>
    <dbReference type="NCBI Taxonomy" id="56716"/>
    <lineage>
        <taxon>Eukaryota</taxon>
        <taxon>Metazoa</taxon>
        <taxon>Chordata</taxon>
        <taxon>Craniata</taxon>
        <taxon>Vertebrata</taxon>
        <taxon>Euteleostomi</taxon>
        <taxon>Actinopterygii</taxon>
        <taxon>Neopterygii</taxon>
        <taxon>Teleostei</taxon>
        <taxon>Neoteleostei</taxon>
        <taxon>Acanthomorphata</taxon>
        <taxon>Eupercaria</taxon>
        <taxon>Perciformes</taxon>
        <taxon>Notothenioidei</taxon>
        <taxon>Bovichtidae</taxon>
        <taxon>Cottoperca</taxon>
    </lineage>
</organism>
<reference evidence="8" key="1">
    <citation type="submission" date="2025-08" db="UniProtKB">
        <authorList>
            <consortium name="RefSeq"/>
        </authorList>
    </citation>
    <scope>IDENTIFICATION</scope>
</reference>
<evidence type="ECO:0000259" key="6">
    <source>
        <dbReference type="PROSITE" id="PS50835"/>
    </source>
</evidence>
<feature type="domain" description="Ig-like" evidence="6">
    <location>
        <begin position="198"/>
        <end position="264"/>
    </location>
</feature>
<dbReference type="GO" id="GO:0006955">
    <property type="term" value="P:immune response"/>
    <property type="evidence" value="ECO:0007669"/>
    <property type="project" value="TreeGrafter"/>
</dbReference>
<feature type="domain" description="Ig-like" evidence="6">
    <location>
        <begin position="568"/>
        <end position="632"/>
    </location>
</feature>
<gene>
    <name evidence="8" type="primary">LOC115024073</name>
</gene>
<dbReference type="SUPFAM" id="SSF48726">
    <property type="entry name" value="Immunoglobulin"/>
    <property type="match status" value="6"/>
</dbReference>
<dbReference type="GO" id="GO:0009897">
    <property type="term" value="C:external side of plasma membrane"/>
    <property type="evidence" value="ECO:0007669"/>
    <property type="project" value="TreeGrafter"/>
</dbReference>
<dbReference type="KEGG" id="cgob:115024073"/>
<dbReference type="OrthoDB" id="6151406at2759"/>
<feature type="region of interest" description="Disordered" evidence="3">
    <location>
        <begin position="740"/>
        <end position="770"/>
    </location>
</feature>
<keyword evidence="1 5" id="KW-0732">Signal</keyword>
<evidence type="ECO:0000256" key="4">
    <source>
        <dbReference type="SAM" id="Phobius"/>
    </source>
</evidence>
<feature type="chain" id="PRO_5026975766" evidence="5">
    <location>
        <begin position="23"/>
        <end position="770"/>
    </location>
</feature>